<accession>A0A8B8AGF7</accession>
<evidence type="ECO:0000313" key="6">
    <source>
        <dbReference type="Proteomes" id="UP000694844"/>
    </source>
</evidence>
<evidence type="ECO:0000256" key="2">
    <source>
        <dbReference type="PROSITE-ProRule" id="PRU00302"/>
    </source>
</evidence>
<dbReference type="RefSeq" id="XP_022289069.1">
    <property type="nucleotide sequence ID" value="XM_022433361.1"/>
</dbReference>
<dbReference type="InterPro" id="IPR000436">
    <property type="entry name" value="Sushi_SCR_CCP_dom"/>
</dbReference>
<name>A0A8B8AGF7_CRAVI</name>
<protein>
    <submittedName>
        <fullName evidence="7">Uncharacterized protein LOC111101078 isoform X1</fullName>
    </submittedName>
</protein>
<keyword evidence="6" id="KW-1185">Reference proteome</keyword>
<sequence length="619" mass="72421">MEAYSLLVLGIFVELLALGCSCPTEEFDLVGNATLTCFDNDSCEARCYDDYIFPTGYATIKFSCQDGQWTPNITSCKVRGWSCYREELDLMENAHLIYLTNDLCEAQCYRGYIFPTGYTKANFSCYDGQWTPRTSSCKRVPVTGFQLETVLRYTVDPYQCNTLRTLNYVGNRLEYAWRYCCGNRNMDFTLHSYYEMRGNQPSKDSYYYVNVGYLAEFTNYTSNYTLSSCLSRLWYKTYLELSDHNKYDAVCENKSARVYISFVSKYPETKYQYCPQGFEVKNITFIEPRENPHKRIEFFCDCPREELDRVENAHLVCLTDYFCEAECFRGYIFPTGYTKANFTCQDGQWTPRIIPCKRIPVTAIQLETVLRFNLDPYRCNKTLQNFKYYSKNLEYIWDSCNKKNDMNFTFHFYNERREKPPKDSDYYPSKDSLYYANFGFLAEFTNYTSNYTLSSCLWSVCSTFLFNIRYKMITALRYGACENKSVSADLIFYHPRLETKYQHCPQGLEVNNITLIDPSYYFRKRIEFFCDNIITINVTDNVTENVNDGGGTTAIPTESHRRTTIDSKYDIHVTIVTYVVPSIIGVIIVSRVVIFIACKRRSKNWSKKAISEEEVTTPL</sequence>
<evidence type="ECO:0000256" key="3">
    <source>
        <dbReference type="SAM" id="Phobius"/>
    </source>
</evidence>
<feature type="domain" description="Sushi" evidence="5">
    <location>
        <begin position="81"/>
        <end position="139"/>
    </location>
</feature>
<reference evidence="7" key="1">
    <citation type="submission" date="2025-08" db="UniProtKB">
        <authorList>
            <consortium name="RefSeq"/>
        </authorList>
    </citation>
    <scope>IDENTIFICATION</scope>
    <source>
        <tissue evidence="7">Whole sample</tissue>
    </source>
</reference>
<evidence type="ECO:0000313" key="7">
    <source>
        <dbReference type="RefSeq" id="XP_022289069.1"/>
    </source>
</evidence>
<feature type="signal peptide" evidence="4">
    <location>
        <begin position="1"/>
        <end position="21"/>
    </location>
</feature>
<evidence type="ECO:0000259" key="5">
    <source>
        <dbReference type="PROSITE" id="PS50923"/>
    </source>
</evidence>
<keyword evidence="4" id="KW-0732">Signal</keyword>
<feature type="chain" id="PRO_5034976124" evidence="4">
    <location>
        <begin position="22"/>
        <end position="619"/>
    </location>
</feature>
<dbReference type="SMART" id="SM00032">
    <property type="entry name" value="CCP"/>
    <property type="match status" value="3"/>
</dbReference>
<keyword evidence="3" id="KW-1133">Transmembrane helix</keyword>
<keyword evidence="3" id="KW-0472">Membrane</keyword>
<keyword evidence="2" id="KW-0768">Sushi</keyword>
<evidence type="ECO:0000256" key="4">
    <source>
        <dbReference type="SAM" id="SignalP"/>
    </source>
</evidence>
<keyword evidence="3" id="KW-0812">Transmembrane</keyword>
<evidence type="ECO:0000256" key="1">
    <source>
        <dbReference type="ARBA" id="ARBA00023157"/>
    </source>
</evidence>
<dbReference type="KEGG" id="cvn:111101078"/>
<proteinExistence type="predicted"/>
<dbReference type="AlphaFoldDB" id="A0A8B8AGF7"/>
<dbReference type="GeneID" id="111101078"/>
<dbReference type="PROSITE" id="PS50923">
    <property type="entry name" value="SUSHI"/>
    <property type="match status" value="1"/>
</dbReference>
<keyword evidence="1" id="KW-1015">Disulfide bond</keyword>
<dbReference type="Proteomes" id="UP000694844">
    <property type="component" value="Chromosome 6"/>
</dbReference>
<feature type="transmembrane region" description="Helical" evidence="3">
    <location>
        <begin position="575"/>
        <end position="598"/>
    </location>
</feature>
<gene>
    <name evidence="7" type="primary">LOC111101078</name>
</gene>
<organism evidence="6 7">
    <name type="scientific">Crassostrea virginica</name>
    <name type="common">Eastern oyster</name>
    <dbReference type="NCBI Taxonomy" id="6565"/>
    <lineage>
        <taxon>Eukaryota</taxon>
        <taxon>Metazoa</taxon>
        <taxon>Spiralia</taxon>
        <taxon>Lophotrochozoa</taxon>
        <taxon>Mollusca</taxon>
        <taxon>Bivalvia</taxon>
        <taxon>Autobranchia</taxon>
        <taxon>Pteriomorphia</taxon>
        <taxon>Ostreida</taxon>
        <taxon>Ostreoidea</taxon>
        <taxon>Ostreidae</taxon>
        <taxon>Crassostrea</taxon>
    </lineage>
</organism>
<comment type="caution">
    <text evidence="2">Lacks conserved residue(s) required for the propagation of feature annotation.</text>
</comment>